<organism evidence="4 5">
    <name type="scientific">Flintibacter hominis</name>
    <dbReference type="NCBI Taxonomy" id="2763048"/>
    <lineage>
        <taxon>Bacteria</taxon>
        <taxon>Bacillati</taxon>
        <taxon>Bacillota</taxon>
        <taxon>Clostridia</taxon>
        <taxon>Eubacteriales</taxon>
        <taxon>Flintibacter</taxon>
    </lineage>
</organism>
<dbReference type="PANTHER" id="PTHR35527">
    <property type="entry name" value="CHOLOYLGLYCINE HYDROLASE"/>
    <property type="match status" value="1"/>
</dbReference>
<dbReference type="GO" id="GO:0016787">
    <property type="term" value="F:hydrolase activity"/>
    <property type="evidence" value="ECO:0007669"/>
    <property type="project" value="UniProtKB-KW"/>
</dbReference>
<evidence type="ECO:0000313" key="5">
    <source>
        <dbReference type="Proteomes" id="UP000628736"/>
    </source>
</evidence>
<sequence>MNFGCSSFSWKTKDGRHLLGRTYDQLGDLRANRVICVPKGSPCLPGLQPAGREVTAHYGYTGMAVLGYGEPILVDGVNEAGLMGALLHYPEYAIYPPKPRPDQMAVHPGRLLAYLFGLCSGVEEVAALLPTVALVDDLSLGSPLPAHYIFSDRSGEAAVLEPDAGGLKLHRHTIGVLTNSPDYLWHRTNLRTYVGTTNLPKPPHSIAGHEIRAFGERLGGGFGLPGDYTSPSRFVRMAFMKEFAVEGIDELDGVSRMFRAFSPVNIPEGLSRTSPDAEEYQQTLCISVMCAESGIYYFSPAQNRRISAVRLPRGAGAIRQFPLGERQDVNYRN</sequence>
<name>A0A8J6M745_9FIRM</name>
<dbReference type="Pfam" id="PF02275">
    <property type="entry name" value="CBAH"/>
    <property type="match status" value="1"/>
</dbReference>
<keyword evidence="5" id="KW-1185">Reference proteome</keyword>
<dbReference type="SUPFAM" id="SSF56235">
    <property type="entry name" value="N-terminal nucleophile aminohydrolases (Ntn hydrolases)"/>
    <property type="match status" value="1"/>
</dbReference>
<dbReference type="Proteomes" id="UP000628736">
    <property type="component" value="Unassembled WGS sequence"/>
</dbReference>
<comment type="caution">
    <text evidence="4">The sequence shown here is derived from an EMBL/GenBank/DDBJ whole genome shotgun (WGS) entry which is preliminary data.</text>
</comment>
<evidence type="ECO:0000256" key="1">
    <source>
        <dbReference type="ARBA" id="ARBA00006625"/>
    </source>
</evidence>
<reference evidence="4" key="1">
    <citation type="submission" date="2020-08" db="EMBL/GenBank/DDBJ databases">
        <title>Genome public.</title>
        <authorList>
            <person name="Liu C."/>
            <person name="Sun Q."/>
        </authorList>
    </citation>
    <scope>NUCLEOTIDE SEQUENCE</scope>
    <source>
        <strain evidence="4">NSJ-23</strain>
    </source>
</reference>
<dbReference type="InterPro" id="IPR052193">
    <property type="entry name" value="Peptidase_C59"/>
</dbReference>
<evidence type="ECO:0000256" key="2">
    <source>
        <dbReference type="ARBA" id="ARBA00022801"/>
    </source>
</evidence>
<gene>
    <name evidence="4" type="ORF">H8S11_07920</name>
</gene>
<keyword evidence="2 4" id="KW-0378">Hydrolase</keyword>
<dbReference type="RefSeq" id="WP_186852766.1">
    <property type="nucleotide sequence ID" value="NZ_JACOPO010000004.1"/>
</dbReference>
<dbReference type="PANTHER" id="PTHR35527:SF2">
    <property type="entry name" value="HYDROLASE"/>
    <property type="match status" value="1"/>
</dbReference>
<dbReference type="AlphaFoldDB" id="A0A8J6M745"/>
<proteinExistence type="inferred from homology"/>
<feature type="domain" description="Choloylglycine hydrolase/NAAA C-terminal" evidence="3">
    <location>
        <begin position="5"/>
        <end position="311"/>
    </location>
</feature>
<dbReference type="EMBL" id="JACOPO010000004">
    <property type="protein sequence ID" value="MBC5722738.1"/>
    <property type="molecule type" value="Genomic_DNA"/>
</dbReference>
<comment type="similarity">
    <text evidence="1">Belongs to the peptidase C59 family.</text>
</comment>
<dbReference type="InterPro" id="IPR029132">
    <property type="entry name" value="CBAH/NAAA_C"/>
</dbReference>
<accession>A0A8J6M745</accession>
<dbReference type="Gene3D" id="3.60.60.10">
    <property type="entry name" value="Penicillin V Acylase, Chain A"/>
    <property type="match status" value="1"/>
</dbReference>
<evidence type="ECO:0000313" key="4">
    <source>
        <dbReference type="EMBL" id="MBC5722738.1"/>
    </source>
</evidence>
<protein>
    <submittedName>
        <fullName evidence="4">Linear amide C-N hydrolase</fullName>
    </submittedName>
</protein>
<dbReference type="InterPro" id="IPR029055">
    <property type="entry name" value="Ntn_hydrolases_N"/>
</dbReference>
<evidence type="ECO:0000259" key="3">
    <source>
        <dbReference type="Pfam" id="PF02275"/>
    </source>
</evidence>